<evidence type="ECO:0000313" key="3">
    <source>
        <dbReference type="Proteomes" id="UP000243469"/>
    </source>
</evidence>
<dbReference type="Gene3D" id="1.10.3210.10">
    <property type="entry name" value="Hypothetical protein af1432"/>
    <property type="match status" value="1"/>
</dbReference>
<organism evidence="2 3">
    <name type="scientific">Neptuniibacter caesariensis</name>
    <dbReference type="NCBI Taxonomy" id="207954"/>
    <lineage>
        <taxon>Bacteria</taxon>
        <taxon>Pseudomonadati</taxon>
        <taxon>Pseudomonadota</taxon>
        <taxon>Gammaproteobacteria</taxon>
        <taxon>Oceanospirillales</taxon>
        <taxon>Oceanospirillaceae</taxon>
        <taxon>Neptuniibacter</taxon>
    </lineage>
</organism>
<protein>
    <recommendedName>
        <fullName evidence="1">HDOD domain-containing protein</fullName>
    </recommendedName>
</protein>
<dbReference type="Proteomes" id="UP000243469">
    <property type="component" value="Unassembled WGS sequence"/>
</dbReference>
<dbReference type="InterPro" id="IPR003607">
    <property type="entry name" value="HD/PDEase_dom"/>
</dbReference>
<dbReference type="InterPro" id="IPR013976">
    <property type="entry name" value="HDOD"/>
</dbReference>
<dbReference type="EMBL" id="PDSH01000013">
    <property type="protein sequence ID" value="PIE25094.1"/>
    <property type="molecule type" value="Genomic_DNA"/>
</dbReference>
<dbReference type="PANTHER" id="PTHR33525:SF3">
    <property type="entry name" value="RIBONUCLEASE Y"/>
    <property type="match status" value="1"/>
</dbReference>
<dbReference type="PANTHER" id="PTHR33525">
    <property type="match status" value="1"/>
</dbReference>
<evidence type="ECO:0000313" key="2">
    <source>
        <dbReference type="EMBL" id="PIE25094.1"/>
    </source>
</evidence>
<dbReference type="CDD" id="cd00077">
    <property type="entry name" value="HDc"/>
    <property type="match status" value="1"/>
</dbReference>
<evidence type="ECO:0000259" key="1">
    <source>
        <dbReference type="PROSITE" id="PS51833"/>
    </source>
</evidence>
<dbReference type="Pfam" id="PF08668">
    <property type="entry name" value="HDOD"/>
    <property type="match status" value="1"/>
</dbReference>
<gene>
    <name evidence="2" type="ORF">CSA60_01960</name>
</gene>
<dbReference type="InterPro" id="IPR052340">
    <property type="entry name" value="RNase_Y/CdgJ"/>
</dbReference>
<dbReference type="PROSITE" id="PS51833">
    <property type="entry name" value="HDOD"/>
    <property type="match status" value="1"/>
</dbReference>
<reference evidence="2 3" key="1">
    <citation type="submission" date="2017-10" db="EMBL/GenBank/DDBJ databases">
        <title>Novel microbial diversity and functional potential in the marine mammal oral microbiome.</title>
        <authorList>
            <person name="Dudek N.K."/>
            <person name="Sun C.L."/>
            <person name="Burstein D."/>
            <person name="Kantor R.S."/>
            <person name="Aliaga Goltsman D.S."/>
            <person name="Bik E.M."/>
            <person name="Thomas B.C."/>
            <person name="Banfield J.F."/>
            <person name="Relman D.A."/>
        </authorList>
    </citation>
    <scope>NUCLEOTIDE SEQUENCE [LARGE SCALE GENOMIC DNA]</scope>
    <source>
        <strain evidence="2">DOLJORAL78_47_21</strain>
    </source>
</reference>
<feature type="domain" description="HDOD" evidence="1">
    <location>
        <begin position="147"/>
        <end position="345"/>
    </location>
</feature>
<name>A0A2G6JNU3_NEPCE</name>
<comment type="caution">
    <text evidence="2">The sequence shown here is derived from an EMBL/GenBank/DDBJ whole genome shotgun (WGS) entry which is preliminary data.</text>
</comment>
<dbReference type="SUPFAM" id="SSF109604">
    <property type="entry name" value="HD-domain/PDEase-like"/>
    <property type="match status" value="1"/>
</dbReference>
<proteinExistence type="predicted"/>
<dbReference type="STRING" id="207954.MED92_14448"/>
<dbReference type="AlphaFoldDB" id="A0A2G6JNU3"/>
<accession>A0A2G6JNU3</accession>
<sequence length="412" mass="44974">MDAQISPTASNNQAVICQTCPLSTRLGRAVAEMTDWQTTSVDSLDHLLPALDSSQANILVFALGDNPTQSLDLLQQVIDKHPGVVRIVVSGPLTPMQAARVSELAHRSLPVDCSPEDLLNGIQDSLHVLGLINKPAVRDYITSLKTLPVLPEVYERLSSCLDSEHSNAREITNILEQDPVMTAKIMQLVNSAYFGMGRRISRVQEAVTILGVRMIRDLVLSTHLFDSYPQTDEWKSFSFEQIHQCSLAVAKAAQHIARAAKADGHFQAQAFLAGLLHDFGVLVLAKHNPVEYQHVINKAGLMDQPVYAIEKLELGVTHAEAGAYLLALWDLPPPVIEAVLFHHFPKASPSSGFTPLTAVHVADALLPAATSVTGCDMSSQLSVSYLEEIGMEQHLDQWQLIAATYQSQIGFV</sequence>